<evidence type="ECO:0000256" key="6">
    <source>
        <dbReference type="ARBA" id="ARBA00022786"/>
    </source>
</evidence>
<dbReference type="Gramene" id="SIN_1018256.t">
    <property type="protein sequence ID" value="SIN_1018256.t"/>
    <property type="gene ID" value="SIN_1018256"/>
</dbReference>
<evidence type="ECO:0000256" key="1">
    <source>
        <dbReference type="ARBA" id="ARBA00000900"/>
    </source>
</evidence>
<dbReference type="KEGG" id="sind:105156475"/>
<dbReference type="PROSITE" id="PS50089">
    <property type="entry name" value="ZF_RING_2"/>
    <property type="match status" value="1"/>
</dbReference>
<name>A0A8M8UUY9_SESIN</name>
<dbReference type="PANTHER" id="PTHR46463:SF10">
    <property type="entry name" value="OS01G0926200 PROTEIN"/>
    <property type="match status" value="1"/>
</dbReference>
<dbReference type="GO" id="GO:0061630">
    <property type="term" value="F:ubiquitin protein ligase activity"/>
    <property type="evidence" value="ECO:0007669"/>
    <property type="project" value="UniProtKB-EC"/>
</dbReference>
<dbReference type="InterPro" id="IPR013083">
    <property type="entry name" value="Znf_RING/FYVE/PHD"/>
</dbReference>
<keyword evidence="4" id="KW-0479">Metal-binding</keyword>
<accession>A0A8M8UUY9</accession>
<evidence type="ECO:0000256" key="2">
    <source>
        <dbReference type="ARBA" id="ARBA00012483"/>
    </source>
</evidence>
<dbReference type="GO" id="GO:0008270">
    <property type="term" value="F:zinc ion binding"/>
    <property type="evidence" value="ECO:0007669"/>
    <property type="project" value="UniProtKB-KW"/>
</dbReference>
<evidence type="ECO:0000256" key="5">
    <source>
        <dbReference type="ARBA" id="ARBA00022771"/>
    </source>
</evidence>
<organism evidence="11 12">
    <name type="scientific">Sesamum indicum</name>
    <name type="common">Oriental sesame</name>
    <name type="synonym">Sesamum orientale</name>
    <dbReference type="NCBI Taxonomy" id="4182"/>
    <lineage>
        <taxon>Eukaryota</taxon>
        <taxon>Viridiplantae</taxon>
        <taxon>Streptophyta</taxon>
        <taxon>Embryophyta</taxon>
        <taxon>Tracheophyta</taxon>
        <taxon>Spermatophyta</taxon>
        <taxon>Magnoliopsida</taxon>
        <taxon>eudicotyledons</taxon>
        <taxon>Gunneridae</taxon>
        <taxon>Pentapetalae</taxon>
        <taxon>asterids</taxon>
        <taxon>lamiids</taxon>
        <taxon>Lamiales</taxon>
        <taxon>Pedaliaceae</taxon>
        <taxon>Sesamum</taxon>
    </lineage>
</organism>
<dbReference type="Pfam" id="PF13639">
    <property type="entry name" value="zf-RING_2"/>
    <property type="match status" value="1"/>
</dbReference>
<keyword evidence="7" id="KW-0862">Zinc</keyword>
<keyword evidence="11" id="KW-1185">Reference proteome</keyword>
<evidence type="ECO:0000313" key="12">
    <source>
        <dbReference type="RefSeq" id="XP_020547754.1"/>
    </source>
</evidence>
<dbReference type="InterPro" id="IPR001841">
    <property type="entry name" value="Znf_RING"/>
</dbReference>
<dbReference type="RefSeq" id="XP_020547755.1">
    <property type="nucleotide sequence ID" value="XM_020692096.1"/>
</dbReference>
<evidence type="ECO:0000256" key="9">
    <source>
        <dbReference type="SAM" id="MobiDB-lite"/>
    </source>
</evidence>
<dbReference type="GeneID" id="105156475"/>
<protein>
    <recommendedName>
        <fullName evidence="2">RING-type E3 ubiquitin transferase</fullName>
        <ecNumber evidence="2">2.3.2.27</ecNumber>
    </recommendedName>
</protein>
<evidence type="ECO:0000256" key="4">
    <source>
        <dbReference type="ARBA" id="ARBA00022723"/>
    </source>
</evidence>
<evidence type="ECO:0000256" key="3">
    <source>
        <dbReference type="ARBA" id="ARBA00022679"/>
    </source>
</evidence>
<keyword evidence="3" id="KW-0808">Transferase</keyword>
<dbReference type="OrthoDB" id="8062037at2759"/>
<proteinExistence type="predicted"/>
<dbReference type="AlphaFoldDB" id="A0A8M8UUY9"/>
<sequence length="228" mass="25524">MGALCCCFHVPDVQNNTGLDNSSSDDCLCPKCFFQNFINKHRNVLTRGQIRAISSSNQQAPALNSEMVLNDSPEVSESHDRAEPNAASSRYLEEQCNESSERQEKGTCCLRVQPEPVRQRDNKVNSKSLQGDRIVVSNSEARSQRQNCGSESCLDDLSFGVESIFANINPSPDDEDVCPTCLEEYTQENPKIVAKCSHHYHLSCIYEWMERSKNCPACGKLMLFNESS</sequence>
<evidence type="ECO:0000256" key="7">
    <source>
        <dbReference type="ARBA" id="ARBA00022833"/>
    </source>
</evidence>
<dbReference type="CDD" id="cd23116">
    <property type="entry name" value="RING-H2_AIRP1-like"/>
    <property type="match status" value="1"/>
</dbReference>
<dbReference type="EC" id="2.3.2.27" evidence="2"/>
<evidence type="ECO:0000313" key="11">
    <source>
        <dbReference type="Proteomes" id="UP000504604"/>
    </source>
</evidence>
<evidence type="ECO:0000313" key="13">
    <source>
        <dbReference type="RefSeq" id="XP_020547755.1"/>
    </source>
</evidence>
<feature type="domain" description="RING-type" evidence="10">
    <location>
        <begin position="178"/>
        <end position="218"/>
    </location>
</feature>
<dbReference type="SUPFAM" id="SSF57850">
    <property type="entry name" value="RING/U-box"/>
    <property type="match status" value="1"/>
</dbReference>
<keyword evidence="6" id="KW-0833">Ubl conjugation pathway</keyword>
<dbReference type="SMART" id="SM00184">
    <property type="entry name" value="RING"/>
    <property type="match status" value="1"/>
</dbReference>
<gene>
    <name evidence="12 13" type="primary">LOC105156475</name>
</gene>
<feature type="region of interest" description="Disordered" evidence="9">
    <location>
        <begin position="72"/>
        <end position="98"/>
    </location>
</feature>
<dbReference type="RefSeq" id="XP_020547754.1">
    <property type="nucleotide sequence ID" value="XM_020692095.1"/>
</dbReference>
<comment type="catalytic activity">
    <reaction evidence="1">
        <text>S-ubiquitinyl-[E2 ubiquitin-conjugating enzyme]-L-cysteine + [acceptor protein]-L-lysine = [E2 ubiquitin-conjugating enzyme]-L-cysteine + N(6)-ubiquitinyl-[acceptor protein]-L-lysine.</text>
        <dbReference type="EC" id="2.3.2.27"/>
    </reaction>
</comment>
<dbReference type="Gene3D" id="3.30.40.10">
    <property type="entry name" value="Zinc/RING finger domain, C3HC4 (zinc finger)"/>
    <property type="match status" value="1"/>
</dbReference>
<keyword evidence="5 8" id="KW-0863">Zinc-finger</keyword>
<dbReference type="PANTHER" id="PTHR46463">
    <property type="entry name" value="ZINC FINGER, RING/FYVE/PHD-TYPE"/>
    <property type="match status" value="1"/>
</dbReference>
<dbReference type="Proteomes" id="UP000504604">
    <property type="component" value="Linkage group LG2"/>
</dbReference>
<evidence type="ECO:0000256" key="8">
    <source>
        <dbReference type="PROSITE-ProRule" id="PRU00175"/>
    </source>
</evidence>
<evidence type="ECO:0000259" key="10">
    <source>
        <dbReference type="PROSITE" id="PS50089"/>
    </source>
</evidence>
<reference evidence="12 13" key="1">
    <citation type="submission" date="2025-04" db="UniProtKB">
        <authorList>
            <consortium name="RefSeq"/>
        </authorList>
    </citation>
    <scope>IDENTIFICATION</scope>
</reference>